<dbReference type="PANTHER" id="PTHR24305">
    <property type="entry name" value="CYTOCHROME P450"/>
    <property type="match status" value="1"/>
</dbReference>
<dbReference type="SUPFAM" id="SSF48264">
    <property type="entry name" value="Cytochrome P450"/>
    <property type="match status" value="1"/>
</dbReference>
<gene>
    <name evidence="9" type="ORF">M409DRAFT_65711</name>
</gene>
<evidence type="ECO:0000256" key="3">
    <source>
        <dbReference type="ARBA" id="ARBA00022723"/>
    </source>
</evidence>
<keyword evidence="10" id="KW-1185">Reference proteome</keyword>
<evidence type="ECO:0008006" key="11">
    <source>
        <dbReference type="Google" id="ProtNLM"/>
    </source>
</evidence>
<dbReference type="InterPro" id="IPR017972">
    <property type="entry name" value="Cyt_P450_CS"/>
</dbReference>
<keyword evidence="4 8" id="KW-0560">Oxidoreductase</keyword>
<proteinExistence type="inferred from homology"/>
<comment type="similarity">
    <text evidence="2 8">Belongs to the cytochrome P450 family.</text>
</comment>
<keyword evidence="7 8" id="KW-0349">Heme</keyword>
<evidence type="ECO:0000313" key="9">
    <source>
        <dbReference type="EMBL" id="KAF2168238.1"/>
    </source>
</evidence>
<dbReference type="InterPro" id="IPR001128">
    <property type="entry name" value="Cyt_P450"/>
</dbReference>
<evidence type="ECO:0000256" key="2">
    <source>
        <dbReference type="ARBA" id="ARBA00010617"/>
    </source>
</evidence>
<dbReference type="GO" id="GO:0004497">
    <property type="term" value="F:monooxygenase activity"/>
    <property type="evidence" value="ECO:0007669"/>
    <property type="project" value="UniProtKB-KW"/>
</dbReference>
<dbReference type="PANTHER" id="PTHR24305:SF157">
    <property type="entry name" value="N-ACETYLTRYPTOPHAN 6-HYDROXYLASE IVOC-RELATED"/>
    <property type="match status" value="1"/>
</dbReference>
<evidence type="ECO:0000256" key="5">
    <source>
        <dbReference type="ARBA" id="ARBA00023004"/>
    </source>
</evidence>
<keyword evidence="3 7" id="KW-0479">Metal-binding</keyword>
<dbReference type="GO" id="GO:0016705">
    <property type="term" value="F:oxidoreductase activity, acting on paired donors, with incorporation or reduction of molecular oxygen"/>
    <property type="evidence" value="ECO:0007669"/>
    <property type="project" value="InterPro"/>
</dbReference>
<dbReference type="Gene3D" id="1.10.630.10">
    <property type="entry name" value="Cytochrome P450"/>
    <property type="match status" value="1"/>
</dbReference>
<sequence>MATITLIPLLGTLLLIYSLHKLWTFFYNAFLHPVAKFPGPPYVWTDWYQCYNDVYLSRNWTDVLKELHEKYGDVVRVGANELHFSRPSVYNEIYSPSRRWDKDATLYRVFNQDESSFGFPTYREAKARKDILAPLFSHRATCEMQGVVKNHLDRLCTALRKRHAAGQSSDMLFALRSFSLDCITTYCFAQDVHASEAEEFRHPIVEAMDAAVPAVRVLQYFEPLRKVVFGMPPWLGKLTDPNTGARVALQEMLLKQVKEYVQNPKSMHETSTPTIYHRLLDPELNRETGGVPSLKSLRDEALSLFFGGAESSGNVSMLGTWHILQTPAIETRLREELRQAWSDLATMPQLEDLEKLPYLTAIIKESLRISPSVPVPLPRVVPPQGTTLSGQQIPGGTVVGMSLRFVHESEEIFHDAKTFDPERWLQPDAAAASLEKWLVAFSKGPRNCIGQNLAMCELYMAFAALFRRFEVVLDGTRAEDLSWTEGFLPFFNPRHMRAFCRPVEA</sequence>
<evidence type="ECO:0000313" key="10">
    <source>
        <dbReference type="Proteomes" id="UP000799537"/>
    </source>
</evidence>
<evidence type="ECO:0000256" key="4">
    <source>
        <dbReference type="ARBA" id="ARBA00023002"/>
    </source>
</evidence>
<evidence type="ECO:0000256" key="6">
    <source>
        <dbReference type="ARBA" id="ARBA00023033"/>
    </source>
</evidence>
<dbReference type="AlphaFoldDB" id="A0A6A6CPT5"/>
<dbReference type="EMBL" id="ML993591">
    <property type="protein sequence ID" value="KAF2168238.1"/>
    <property type="molecule type" value="Genomic_DNA"/>
</dbReference>
<dbReference type="OrthoDB" id="3945418at2759"/>
<reference evidence="9" key="1">
    <citation type="journal article" date="2020" name="Stud. Mycol.">
        <title>101 Dothideomycetes genomes: a test case for predicting lifestyles and emergence of pathogens.</title>
        <authorList>
            <person name="Haridas S."/>
            <person name="Albert R."/>
            <person name="Binder M."/>
            <person name="Bloem J."/>
            <person name="Labutti K."/>
            <person name="Salamov A."/>
            <person name="Andreopoulos B."/>
            <person name="Baker S."/>
            <person name="Barry K."/>
            <person name="Bills G."/>
            <person name="Bluhm B."/>
            <person name="Cannon C."/>
            <person name="Castanera R."/>
            <person name="Culley D."/>
            <person name="Daum C."/>
            <person name="Ezra D."/>
            <person name="Gonzalez J."/>
            <person name="Henrissat B."/>
            <person name="Kuo A."/>
            <person name="Liang C."/>
            <person name="Lipzen A."/>
            <person name="Lutzoni F."/>
            <person name="Magnuson J."/>
            <person name="Mondo S."/>
            <person name="Nolan M."/>
            <person name="Ohm R."/>
            <person name="Pangilinan J."/>
            <person name="Park H.-J."/>
            <person name="Ramirez L."/>
            <person name="Alfaro M."/>
            <person name="Sun H."/>
            <person name="Tritt A."/>
            <person name="Yoshinaga Y."/>
            <person name="Zwiers L.-H."/>
            <person name="Turgeon B."/>
            <person name="Goodwin S."/>
            <person name="Spatafora J."/>
            <person name="Crous P."/>
            <person name="Grigoriev I."/>
        </authorList>
    </citation>
    <scope>NUCLEOTIDE SEQUENCE</scope>
    <source>
        <strain evidence="9">ATCC 36951</strain>
    </source>
</reference>
<keyword evidence="6 8" id="KW-0503">Monooxygenase</keyword>
<dbReference type="GO" id="GO:0020037">
    <property type="term" value="F:heme binding"/>
    <property type="evidence" value="ECO:0007669"/>
    <property type="project" value="InterPro"/>
</dbReference>
<comment type="cofactor">
    <cofactor evidence="1 7">
        <name>heme</name>
        <dbReference type="ChEBI" id="CHEBI:30413"/>
    </cofactor>
</comment>
<keyword evidence="5 7" id="KW-0408">Iron</keyword>
<dbReference type="RefSeq" id="XP_033669127.1">
    <property type="nucleotide sequence ID" value="XM_033816633.1"/>
</dbReference>
<dbReference type="GeneID" id="54569905"/>
<dbReference type="InterPro" id="IPR002403">
    <property type="entry name" value="Cyt_P450_E_grp-IV"/>
</dbReference>
<dbReference type="CDD" id="cd11062">
    <property type="entry name" value="CYP58-like"/>
    <property type="match status" value="1"/>
</dbReference>
<name>A0A6A6CPT5_ZASCE</name>
<dbReference type="GO" id="GO:0005506">
    <property type="term" value="F:iron ion binding"/>
    <property type="evidence" value="ECO:0007669"/>
    <property type="project" value="InterPro"/>
</dbReference>
<evidence type="ECO:0000256" key="7">
    <source>
        <dbReference type="PIRSR" id="PIRSR602403-1"/>
    </source>
</evidence>
<dbReference type="InterPro" id="IPR050121">
    <property type="entry name" value="Cytochrome_P450_monoxygenase"/>
</dbReference>
<evidence type="ECO:0000256" key="1">
    <source>
        <dbReference type="ARBA" id="ARBA00001971"/>
    </source>
</evidence>
<dbReference type="PROSITE" id="PS00086">
    <property type="entry name" value="CYTOCHROME_P450"/>
    <property type="match status" value="1"/>
</dbReference>
<dbReference type="PRINTS" id="PR00465">
    <property type="entry name" value="EP450IV"/>
</dbReference>
<accession>A0A6A6CPT5</accession>
<protein>
    <recommendedName>
        <fullName evidence="11">Cytochrome P450</fullName>
    </recommendedName>
</protein>
<evidence type="ECO:0000256" key="8">
    <source>
        <dbReference type="RuleBase" id="RU000461"/>
    </source>
</evidence>
<dbReference type="PRINTS" id="PR00385">
    <property type="entry name" value="P450"/>
</dbReference>
<dbReference type="InterPro" id="IPR036396">
    <property type="entry name" value="Cyt_P450_sf"/>
</dbReference>
<feature type="binding site" description="axial binding residue" evidence="7">
    <location>
        <position position="448"/>
    </location>
    <ligand>
        <name>heme</name>
        <dbReference type="ChEBI" id="CHEBI:30413"/>
    </ligand>
    <ligandPart>
        <name>Fe</name>
        <dbReference type="ChEBI" id="CHEBI:18248"/>
    </ligandPart>
</feature>
<dbReference type="Proteomes" id="UP000799537">
    <property type="component" value="Unassembled WGS sequence"/>
</dbReference>
<dbReference type="Pfam" id="PF00067">
    <property type="entry name" value="p450"/>
    <property type="match status" value="1"/>
</dbReference>
<organism evidence="9 10">
    <name type="scientific">Zasmidium cellare ATCC 36951</name>
    <dbReference type="NCBI Taxonomy" id="1080233"/>
    <lineage>
        <taxon>Eukaryota</taxon>
        <taxon>Fungi</taxon>
        <taxon>Dikarya</taxon>
        <taxon>Ascomycota</taxon>
        <taxon>Pezizomycotina</taxon>
        <taxon>Dothideomycetes</taxon>
        <taxon>Dothideomycetidae</taxon>
        <taxon>Mycosphaerellales</taxon>
        <taxon>Mycosphaerellaceae</taxon>
        <taxon>Zasmidium</taxon>
    </lineage>
</organism>